<keyword evidence="14" id="KW-0472">Membrane</keyword>
<evidence type="ECO:0000256" key="10">
    <source>
        <dbReference type="ARBA" id="ARBA00022833"/>
    </source>
</evidence>
<proteinExistence type="inferred from homology"/>
<accession>A0ABR2X6D7</accession>
<dbReference type="InterPro" id="IPR003593">
    <property type="entry name" value="AAA+_ATPase"/>
</dbReference>
<evidence type="ECO:0000256" key="8">
    <source>
        <dbReference type="ARBA" id="ARBA00022741"/>
    </source>
</evidence>
<dbReference type="HAMAP" id="MF_01458">
    <property type="entry name" value="FtsH"/>
    <property type="match status" value="1"/>
</dbReference>
<evidence type="ECO:0000313" key="20">
    <source>
        <dbReference type="Proteomes" id="UP001465668"/>
    </source>
</evidence>
<dbReference type="SUPFAM" id="SSF52540">
    <property type="entry name" value="P-loop containing nucleoside triphosphate hydrolases"/>
    <property type="match status" value="1"/>
</dbReference>
<feature type="compositionally biased region" description="Pro residues" evidence="16">
    <location>
        <begin position="2117"/>
        <end position="2130"/>
    </location>
</feature>
<dbReference type="Pfam" id="PF01434">
    <property type="entry name" value="Peptidase_M41"/>
    <property type="match status" value="1"/>
</dbReference>
<keyword evidence="10" id="KW-0862">Zinc</keyword>
<evidence type="ECO:0000313" key="19">
    <source>
        <dbReference type="EMBL" id="KAK9769339.1"/>
    </source>
</evidence>
<evidence type="ECO:0000256" key="6">
    <source>
        <dbReference type="ARBA" id="ARBA00022723"/>
    </source>
</evidence>
<protein>
    <submittedName>
        <fullName evidence="19">Glycerophosphodiester phosphodiesterase GDE1</fullName>
    </submittedName>
</protein>
<keyword evidence="7" id="KW-0677">Repeat</keyword>
<dbReference type="InterPro" id="IPR017946">
    <property type="entry name" value="PLC-like_Pdiesterase_TIM-brl"/>
</dbReference>
<comment type="similarity">
    <text evidence="3">In the C-terminal section; belongs to the peptidase M41 family.</text>
</comment>
<evidence type="ECO:0000256" key="14">
    <source>
        <dbReference type="ARBA" id="ARBA00023136"/>
    </source>
</evidence>
<dbReference type="SUPFAM" id="SSF51695">
    <property type="entry name" value="PLC-like phosphodiesterases"/>
    <property type="match status" value="1"/>
</dbReference>
<dbReference type="InterPro" id="IPR036770">
    <property type="entry name" value="Ankyrin_rpt-contain_sf"/>
</dbReference>
<evidence type="ECO:0000256" key="13">
    <source>
        <dbReference type="ARBA" id="ARBA00023049"/>
    </source>
</evidence>
<dbReference type="Pfam" id="PF00004">
    <property type="entry name" value="AAA"/>
    <property type="match status" value="1"/>
</dbReference>
<dbReference type="CDD" id="cd14484">
    <property type="entry name" value="SPX_GDE1_like"/>
    <property type="match status" value="1"/>
</dbReference>
<keyword evidence="11" id="KW-0067">ATP-binding</keyword>
<dbReference type="Pfam" id="PF12796">
    <property type="entry name" value="Ank_2"/>
    <property type="match status" value="2"/>
</dbReference>
<gene>
    <name evidence="19" type="ORF">SCAR479_13993</name>
</gene>
<sequence>MKFGRNLPRNQVPEWASSYIDYKGLKKLIKAAAEISTKAGKKADLAEFFFALDRNLEDVDSFYNKKFAEAHRRLKLLQDRYGRSPDVVPDLDDDEVEELMGALLELRNQLRNLQWFGEINRRGFVKITKKLDKKVPDTTTQHRYITTKVDPKPFARDTTIARMVTEINKWLSVLGDSQNLDDSMSDRSARSVRSLGRASAKALLSVPQAVYDTLEQATRSDEVESLKSGLREANLVSGDPSSQAMLLNLLQRSISSRSKACIAYLLQQVKSLNEADDLNERNCIHRLVIHIGRTKSAVEGDLEPNAVPFPVSSHYSSHYVAPNPYPQNSEAKLLSKDDKAVEILSYLLDNLQAEQRSALTKRDTLGRLPLHYAAQFGFVILCEIIMAKMQEWGQFHVGSGIDGPEWHDKEGNAPLHLAVIGGHPLTTKALLRGEDWRGEAGAIVKSRGPVSQSSIVLAIATKANFASIVKMLVQAGININWQDETGESALHIAARFGHLECAKILLQGNADQKADLELFEKSFAWTPLHIAAVDGHLEVAQLLLENGAQAAKMDSFGWTAKEHAALRGHIKLANLLLSYTKDEVPQPEVEEDEPARTSPPLPAETSSLEDRRSNGNTRIAEPIKSFGHRYLKDTSLVMVSLGSMDMRKNIDAVKLDRVPLAEAHTNQLDTALSVVVSAHGAQGDPTIIDLPVHENIATEPILFHTTDISKVKLMFDIVPTYSGNEKNKVGRAVALLSSVKPSLGTHRMNLQGDVCVPIMASNLEVIGTVNFNFLVITPFSHPRMEINSEQTYWKKMSSTMVIGHRGLGKNVVTNKSLQLGENTIPSFIAAANLGANYVEFDVQLTKDHVPVIYHDFLVSETGIDAPVHTLTLEQFLHINPERSDHPAELIRRDLDEVRNSQPGPRARSLSMGFAGDGNVDLDERMKHTRDYKAKGFKGNSRGNFIQAPFATLEDLFKSLREDIGFNIEMKYPMLHETEEQQMDTYTVEINNFCDTVLSKVYDLAKNRNIIFSSFNPDVCLCLSFKQPSIPIMFLSDSGACPVGDIRASSLQEAIRFASRWNLLGIVSTSQPFVNSPRLVKVVKQSGLVCVSYGAQNNDPLLVQRQVQEGIDAVIVDNVLAIRKGLTNDEEKKRQKQVEKAAIAGSLNGIENGIENGVANGVNGTSTQDSVASYNAASHVLAHKHIPNPLSTDLYTWRKLMWDASPETSYQPKSASALALEQREKKKSSSLASTNIIFMASAVAAILEPIDRYISELSITFASLEEGGSGWETALSLDFLNTRITSLTTPSLHPTTVCGCAHHNRVTMALQASALPSIAAATTDIWPSMLNTLAVPFRAQSPPRSPKSAPTIQKPEAARLLRSQPPTAPAVRHTKFDLPDFLRHSCLDTAMASTLSPAARHILTPFDIRTAVSSMSSGALLASNPVVRRFYSQQPVSRSMYTIRTARPSVAAPLLKTAVFQQRSYQTGGLSRNLLAHMEESANRNPSSATAQNAFYQALLKANMPAIIVERYRSGRFATNPAADDAYNKAIGLLSPGTGQATNGNIEQSLPSDLTPTQLQAVKQALAAHSRGQNIAVTKEPAAGKGGALHVIVDETLGSSLFRWVKFILWFALFTYLSLVVITMLVESLSVLKRPGGGKVDSEAKAENQKTRFSDVHGCDDAKEELQEMVDFLRNPEKFSTLGGKLPKGVLLVGPPGTGKTLLARAVAGEAGVPFFYMSGSEFDEVYVGVGAKRVRELFAAAKGKAPAIIFIDELDAIGGRRNARDASYVKQTLNQLLTELDGFEQNNGVIIMGATNFPELLDKALVRPGRFDRHVNVDLPDVRGRLAILQHHARKIKSAKNVDFKALAMSTPGLSGAELENIVNQAAVHASRAKSQFVGLNDYEWAKDRVIMGAERKTMVITPEEKEMTAYHEAGHALIQLFSPNAGSSLYKVTVLARGGSLGHTAYLPEMDKHSYSMQNYTARIDSSLGGKLAEEIVYGLDKVTSGAGADLQAATAVAWQMVAQMGMSPKLGHMEYATRYQELSSETRALIESEVQRLLNESYERCRKLLIDRRKELDRLAQALVEYETLSKDEVEKVIRGEKLSDRMPAPKGPIRVPVPDQPGPVAVPLPGGGSSPPPPAPPAPPPASPGLSSPEQPNTAGEEKS</sequence>
<comment type="subcellular location">
    <subcellularLocation>
        <location evidence="2">Membrane</location>
    </subcellularLocation>
</comment>
<feature type="domain" description="SPX" evidence="17">
    <location>
        <begin position="1"/>
        <end position="145"/>
    </location>
</feature>
<comment type="cofactor">
    <cofactor evidence="1">
        <name>Zn(2+)</name>
        <dbReference type="ChEBI" id="CHEBI:29105"/>
    </cofactor>
</comment>
<dbReference type="SMART" id="SM00248">
    <property type="entry name" value="ANK"/>
    <property type="match status" value="7"/>
</dbReference>
<dbReference type="SUPFAM" id="SSF140990">
    <property type="entry name" value="FtsH protease domain-like"/>
    <property type="match status" value="1"/>
</dbReference>
<organism evidence="19 20">
    <name type="scientific">Seiridium cardinale</name>
    <dbReference type="NCBI Taxonomy" id="138064"/>
    <lineage>
        <taxon>Eukaryota</taxon>
        <taxon>Fungi</taxon>
        <taxon>Dikarya</taxon>
        <taxon>Ascomycota</taxon>
        <taxon>Pezizomycotina</taxon>
        <taxon>Sordariomycetes</taxon>
        <taxon>Xylariomycetidae</taxon>
        <taxon>Amphisphaeriales</taxon>
        <taxon>Sporocadaceae</taxon>
        <taxon>Seiridium</taxon>
    </lineage>
</organism>
<dbReference type="Pfam" id="PF21232">
    <property type="entry name" value="Yme1-like_N"/>
    <property type="match status" value="1"/>
</dbReference>
<evidence type="ECO:0000256" key="16">
    <source>
        <dbReference type="SAM" id="MobiDB-lite"/>
    </source>
</evidence>
<feature type="domain" description="GP-PDE" evidence="18">
    <location>
        <begin position="799"/>
        <end position="1125"/>
    </location>
</feature>
<evidence type="ECO:0000256" key="12">
    <source>
        <dbReference type="ARBA" id="ARBA00023043"/>
    </source>
</evidence>
<dbReference type="InterPro" id="IPR000642">
    <property type="entry name" value="Peptidase_M41"/>
</dbReference>
<keyword evidence="20" id="KW-1185">Reference proteome</keyword>
<dbReference type="PROSITE" id="PS51382">
    <property type="entry name" value="SPX"/>
    <property type="match status" value="1"/>
</dbReference>
<evidence type="ECO:0000256" key="3">
    <source>
        <dbReference type="ARBA" id="ARBA00010044"/>
    </source>
</evidence>
<dbReference type="InterPro" id="IPR027417">
    <property type="entry name" value="P-loop_NTPase"/>
</dbReference>
<dbReference type="Gene3D" id="1.25.40.20">
    <property type="entry name" value="Ankyrin repeat-containing domain"/>
    <property type="match status" value="2"/>
</dbReference>
<dbReference type="Proteomes" id="UP001465668">
    <property type="component" value="Unassembled WGS sequence"/>
</dbReference>
<dbReference type="Pfam" id="PF25329">
    <property type="entry name" value="C2_GDE1"/>
    <property type="match status" value="1"/>
</dbReference>
<keyword evidence="13" id="KW-0482">Metalloprotease</keyword>
<dbReference type="Pfam" id="PF17862">
    <property type="entry name" value="AAA_lid_3"/>
    <property type="match status" value="1"/>
</dbReference>
<keyword evidence="8" id="KW-0547">Nucleotide-binding</keyword>
<keyword evidence="6" id="KW-0479">Metal-binding</keyword>
<dbReference type="Gene3D" id="1.20.58.760">
    <property type="entry name" value="Peptidase M41"/>
    <property type="match status" value="1"/>
</dbReference>
<evidence type="ECO:0000256" key="11">
    <source>
        <dbReference type="ARBA" id="ARBA00022840"/>
    </source>
</evidence>
<dbReference type="Pfam" id="PF03105">
    <property type="entry name" value="SPX"/>
    <property type="match status" value="2"/>
</dbReference>
<keyword evidence="5" id="KW-0645">Protease</keyword>
<dbReference type="InterPro" id="IPR048438">
    <property type="entry name" value="Yme1-like_N"/>
</dbReference>
<dbReference type="InterPro" id="IPR004331">
    <property type="entry name" value="SPX_dom"/>
</dbReference>
<evidence type="ECO:0000256" key="7">
    <source>
        <dbReference type="ARBA" id="ARBA00022737"/>
    </source>
</evidence>
<feature type="repeat" description="ANK" evidence="15">
    <location>
        <begin position="485"/>
        <end position="517"/>
    </location>
</feature>
<evidence type="ECO:0000259" key="17">
    <source>
        <dbReference type="PROSITE" id="PS51382"/>
    </source>
</evidence>
<keyword evidence="12 15" id="KW-0040">ANK repeat</keyword>
<dbReference type="InterPro" id="IPR002110">
    <property type="entry name" value="Ankyrin_rpt"/>
</dbReference>
<dbReference type="SMART" id="SM00382">
    <property type="entry name" value="AAA"/>
    <property type="match status" value="1"/>
</dbReference>
<dbReference type="InterPro" id="IPR037219">
    <property type="entry name" value="Peptidase_M41-like"/>
</dbReference>
<dbReference type="EMBL" id="JARVKM010000134">
    <property type="protein sequence ID" value="KAK9769339.1"/>
    <property type="molecule type" value="Genomic_DNA"/>
</dbReference>
<name>A0ABR2X6D7_9PEZI</name>
<dbReference type="InterPro" id="IPR003960">
    <property type="entry name" value="ATPase_AAA_CS"/>
</dbReference>
<dbReference type="Gene3D" id="3.20.20.190">
    <property type="entry name" value="Phosphatidylinositol (PI) phosphodiesterase"/>
    <property type="match status" value="1"/>
</dbReference>
<dbReference type="PROSITE" id="PS50088">
    <property type="entry name" value="ANK_REPEAT"/>
    <property type="match status" value="2"/>
</dbReference>
<feature type="region of interest" description="Disordered" evidence="16">
    <location>
        <begin position="1338"/>
        <end position="1368"/>
    </location>
</feature>
<comment type="caution">
    <text evidence="19">The sequence shown here is derived from an EMBL/GenBank/DDBJ whole genome shotgun (WGS) entry which is preliminary data.</text>
</comment>
<evidence type="ECO:0000256" key="5">
    <source>
        <dbReference type="ARBA" id="ARBA00022670"/>
    </source>
</evidence>
<evidence type="ECO:0000256" key="1">
    <source>
        <dbReference type="ARBA" id="ARBA00001947"/>
    </source>
</evidence>
<feature type="repeat" description="ANK" evidence="15">
    <location>
        <begin position="523"/>
        <end position="555"/>
    </location>
</feature>
<dbReference type="Pfam" id="PF03009">
    <property type="entry name" value="GDPD"/>
    <property type="match status" value="1"/>
</dbReference>
<dbReference type="Gene3D" id="3.40.50.300">
    <property type="entry name" value="P-loop containing nucleotide triphosphate hydrolases"/>
    <property type="match status" value="1"/>
</dbReference>
<dbReference type="PROSITE" id="PS50297">
    <property type="entry name" value="ANK_REP_REGION"/>
    <property type="match status" value="2"/>
</dbReference>
<dbReference type="InterPro" id="IPR041569">
    <property type="entry name" value="AAA_lid_3"/>
</dbReference>
<evidence type="ECO:0000256" key="9">
    <source>
        <dbReference type="ARBA" id="ARBA00022801"/>
    </source>
</evidence>
<dbReference type="PANTHER" id="PTHR23076">
    <property type="entry name" value="METALLOPROTEASE M41 FTSH"/>
    <property type="match status" value="1"/>
</dbReference>
<evidence type="ECO:0000256" key="15">
    <source>
        <dbReference type="PROSITE-ProRule" id="PRU00023"/>
    </source>
</evidence>
<dbReference type="InterPro" id="IPR030395">
    <property type="entry name" value="GP_PDE_dom"/>
</dbReference>
<dbReference type="SUPFAM" id="SSF48403">
    <property type="entry name" value="Ankyrin repeat"/>
    <property type="match status" value="1"/>
</dbReference>
<feature type="region of interest" description="Disordered" evidence="16">
    <location>
        <begin position="584"/>
        <end position="619"/>
    </location>
</feature>
<feature type="region of interest" description="Disordered" evidence="16">
    <location>
        <begin position="2083"/>
        <end position="2147"/>
    </location>
</feature>
<keyword evidence="9" id="KW-0378">Hydrolase</keyword>
<dbReference type="Gene3D" id="1.10.8.60">
    <property type="match status" value="1"/>
</dbReference>
<evidence type="ECO:0000256" key="4">
    <source>
        <dbReference type="ARBA" id="ARBA00010550"/>
    </source>
</evidence>
<dbReference type="PANTHER" id="PTHR23076:SF97">
    <property type="entry name" value="ATP-DEPENDENT ZINC METALLOPROTEASE YME1L1"/>
    <property type="match status" value="1"/>
</dbReference>
<dbReference type="InterPro" id="IPR057506">
    <property type="entry name" value="C2_GPCPD1"/>
</dbReference>
<dbReference type="CDD" id="cd19501">
    <property type="entry name" value="RecA-like_FtsH"/>
    <property type="match status" value="1"/>
</dbReference>
<dbReference type="InterPro" id="IPR003959">
    <property type="entry name" value="ATPase_AAA_core"/>
</dbReference>
<evidence type="ECO:0000259" key="18">
    <source>
        <dbReference type="PROSITE" id="PS51704"/>
    </source>
</evidence>
<dbReference type="PROSITE" id="PS51704">
    <property type="entry name" value="GP_PDE"/>
    <property type="match status" value="1"/>
</dbReference>
<comment type="similarity">
    <text evidence="4">In the N-terminal section; belongs to the AAA ATPase family.</text>
</comment>
<reference evidence="19 20" key="1">
    <citation type="submission" date="2024-02" db="EMBL/GenBank/DDBJ databases">
        <title>First draft genome assembly of two strains of Seiridium cardinale.</title>
        <authorList>
            <person name="Emiliani G."/>
            <person name="Scali E."/>
        </authorList>
    </citation>
    <scope>NUCLEOTIDE SEQUENCE [LARGE SCALE GENOMIC DNA]</scope>
    <source>
        <strain evidence="19 20">BM-138-000479</strain>
    </source>
</reference>
<dbReference type="InterPro" id="IPR005936">
    <property type="entry name" value="FtsH"/>
</dbReference>
<dbReference type="PROSITE" id="PS00674">
    <property type="entry name" value="AAA"/>
    <property type="match status" value="1"/>
</dbReference>
<evidence type="ECO:0000256" key="2">
    <source>
        <dbReference type="ARBA" id="ARBA00004370"/>
    </source>
</evidence>